<feature type="chain" id="PRO_5041951063" description="Protein kinase domain-containing protein" evidence="17">
    <location>
        <begin position="19"/>
        <end position="579"/>
    </location>
</feature>
<keyword evidence="13" id="KW-0325">Glycoprotein</keyword>
<dbReference type="EMBL" id="JANJYJ010000827">
    <property type="protein sequence ID" value="KAK3170525.1"/>
    <property type="molecule type" value="Genomic_DNA"/>
</dbReference>
<name>A0AAD9Z2U4_9ROSI</name>
<evidence type="ECO:0000256" key="6">
    <source>
        <dbReference type="ARBA" id="ARBA00022729"/>
    </source>
</evidence>
<evidence type="ECO:0000256" key="3">
    <source>
        <dbReference type="ARBA" id="ARBA00022553"/>
    </source>
</evidence>
<keyword evidence="5 16" id="KW-0812">Transmembrane</keyword>
<evidence type="ECO:0000256" key="14">
    <source>
        <dbReference type="ARBA" id="ARBA00047558"/>
    </source>
</evidence>
<feature type="signal peptide" evidence="17">
    <location>
        <begin position="1"/>
        <end position="18"/>
    </location>
</feature>
<dbReference type="PANTHER" id="PTHR27005:SF515">
    <property type="entry name" value="WALL-ASSOCIATED RECEPTOR KINASE-LIKE 10-RELATED"/>
    <property type="match status" value="1"/>
</dbReference>
<dbReference type="GO" id="GO:0007166">
    <property type="term" value="P:cell surface receptor signaling pathway"/>
    <property type="evidence" value="ECO:0007669"/>
    <property type="project" value="InterPro"/>
</dbReference>
<evidence type="ECO:0000256" key="2">
    <source>
        <dbReference type="ARBA" id="ARBA00022527"/>
    </source>
</evidence>
<keyword evidence="12" id="KW-1015">Disulfide bond</keyword>
<keyword evidence="11 16" id="KW-0472">Membrane</keyword>
<organism evidence="19 20">
    <name type="scientific">Dipteronia sinensis</name>
    <dbReference type="NCBI Taxonomy" id="43782"/>
    <lineage>
        <taxon>Eukaryota</taxon>
        <taxon>Viridiplantae</taxon>
        <taxon>Streptophyta</taxon>
        <taxon>Embryophyta</taxon>
        <taxon>Tracheophyta</taxon>
        <taxon>Spermatophyta</taxon>
        <taxon>Magnoliopsida</taxon>
        <taxon>eudicotyledons</taxon>
        <taxon>Gunneridae</taxon>
        <taxon>Pentapetalae</taxon>
        <taxon>rosids</taxon>
        <taxon>malvids</taxon>
        <taxon>Sapindales</taxon>
        <taxon>Sapindaceae</taxon>
        <taxon>Hippocastanoideae</taxon>
        <taxon>Acereae</taxon>
        <taxon>Dipteronia</taxon>
    </lineage>
</organism>
<dbReference type="InterPro" id="IPR008271">
    <property type="entry name" value="Ser/Thr_kinase_AS"/>
</dbReference>
<feature type="transmembrane region" description="Helical" evidence="16">
    <location>
        <begin position="299"/>
        <end position="326"/>
    </location>
</feature>
<comment type="catalytic activity">
    <reaction evidence="15">
        <text>L-threonyl-[protein] + ATP = O-phospho-L-threonyl-[protein] + ADP + H(+)</text>
        <dbReference type="Rhea" id="RHEA:46608"/>
        <dbReference type="Rhea" id="RHEA-COMP:11060"/>
        <dbReference type="Rhea" id="RHEA-COMP:11605"/>
        <dbReference type="ChEBI" id="CHEBI:15378"/>
        <dbReference type="ChEBI" id="CHEBI:30013"/>
        <dbReference type="ChEBI" id="CHEBI:30616"/>
        <dbReference type="ChEBI" id="CHEBI:61977"/>
        <dbReference type="ChEBI" id="CHEBI:456216"/>
    </reaction>
</comment>
<evidence type="ECO:0000256" key="13">
    <source>
        <dbReference type="ARBA" id="ARBA00023180"/>
    </source>
</evidence>
<evidence type="ECO:0000256" key="12">
    <source>
        <dbReference type="ARBA" id="ARBA00023157"/>
    </source>
</evidence>
<evidence type="ECO:0000256" key="7">
    <source>
        <dbReference type="ARBA" id="ARBA00022741"/>
    </source>
</evidence>
<evidence type="ECO:0000256" key="10">
    <source>
        <dbReference type="ARBA" id="ARBA00022989"/>
    </source>
</evidence>
<evidence type="ECO:0000313" key="19">
    <source>
        <dbReference type="EMBL" id="KAK3170525.1"/>
    </source>
</evidence>
<dbReference type="InterPro" id="IPR001245">
    <property type="entry name" value="Ser-Thr/Tyr_kinase_cat_dom"/>
</dbReference>
<keyword evidence="10 16" id="KW-1133">Transmembrane helix</keyword>
<reference evidence="19" key="1">
    <citation type="journal article" date="2023" name="Plant J.">
        <title>Genome sequences and population genomics provide insights into the demographic history, inbreeding, and mutation load of two 'living fossil' tree species of Dipteronia.</title>
        <authorList>
            <person name="Feng Y."/>
            <person name="Comes H.P."/>
            <person name="Chen J."/>
            <person name="Zhu S."/>
            <person name="Lu R."/>
            <person name="Zhang X."/>
            <person name="Li P."/>
            <person name="Qiu J."/>
            <person name="Olsen K.M."/>
            <person name="Qiu Y."/>
        </authorList>
    </citation>
    <scope>NUCLEOTIDE SEQUENCE</scope>
    <source>
        <strain evidence="19">NBL</strain>
    </source>
</reference>
<keyword evidence="9" id="KW-0067">ATP-binding</keyword>
<evidence type="ECO:0000256" key="5">
    <source>
        <dbReference type="ARBA" id="ARBA00022692"/>
    </source>
</evidence>
<evidence type="ECO:0000256" key="4">
    <source>
        <dbReference type="ARBA" id="ARBA00022679"/>
    </source>
</evidence>
<dbReference type="InterPro" id="IPR049883">
    <property type="entry name" value="NOTCH1_EGF-like"/>
</dbReference>
<dbReference type="InterPro" id="IPR000719">
    <property type="entry name" value="Prot_kinase_dom"/>
</dbReference>
<dbReference type="GO" id="GO:0004674">
    <property type="term" value="F:protein serine/threonine kinase activity"/>
    <property type="evidence" value="ECO:0007669"/>
    <property type="project" value="UniProtKB-KW"/>
</dbReference>
<keyword evidence="4" id="KW-0808">Transferase</keyword>
<comment type="caution">
    <text evidence="19">The sequence shown here is derived from an EMBL/GenBank/DDBJ whole genome shotgun (WGS) entry which is preliminary data.</text>
</comment>
<protein>
    <recommendedName>
        <fullName evidence="18">Protein kinase domain-containing protein</fullName>
    </recommendedName>
</protein>
<evidence type="ECO:0000256" key="15">
    <source>
        <dbReference type="ARBA" id="ARBA00047951"/>
    </source>
</evidence>
<proteinExistence type="predicted"/>
<dbReference type="SMART" id="SM00220">
    <property type="entry name" value="S_TKc"/>
    <property type="match status" value="1"/>
</dbReference>
<dbReference type="Pfam" id="PF07714">
    <property type="entry name" value="PK_Tyr_Ser-Thr"/>
    <property type="match status" value="1"/>
</dbReference>
<feature type="domain" description="Protein kinase" evidence="18">
    <location>
        <begin position="376"/>
        <end position="579"/>
    </location>
</feature>
<evidence type="ECO:0000256" key="11">
    <source>
        <dbReference type="ARBA" id="ARBA00023136"/>
    </source>
</evidence>
<evidence type="ECO:0000256" key="1">
    <source>
        <dbReference type="ARBA" id="ARBA00004479"/>
    </source>
</evidence>
<comment type="subcellular location">
    <subcellularLocation>
        <location evidence="1">Membrane</location>
        <topology evidence="1">Single-pass type I membrane protein</topology>
    </subcellularLocation>
</comment>
<dbReference type="InterPro" id="IPR011009">
    <property type="entry name" value="Kinase-like_dom_sf"/>
</dbReference>
<dbReference type="Gene3D" id="3.30.200.20">
    <property type="entry name" value="Phosphorylase Kinase, domain 1"/>
    <property type="match status" value="1"/>
</dbReference>
<dbReference type="GO" id="GO:0005886">
    <property type="term" value="C:plasma membrane"/>
    <property type="evidence" value="ECO:0007669"/>
    <property type="project" value="TreeGrafter"/>
</dbReference>
<evidence type="ECO:0000256" key="16">
    <source>
        <dbReference type="SAM" id="Phobius"/>
    </source>
</evidence>
<keyword evidence="8" id="KW-0418">Kinase</keyword>
<dbReference type="GO" id="GO:0030247">
    <property type="term" value="F:polysaccharide binding"/>
    <property type="evidence" value="ECO:0007669"/>
    <property type="project" value="InterPro"/>
</dbReference>
<dbReference type="PROSITE" id="PS01187">
    <property type="entry name" value="EGF_CA"/>
    <property type="match status" value="1"/>
</dbReference>
<keyword evidence="3" id="KW-0597">Phosphoprotein</keyword>
<dbReference type="FunFam" id="3.30.200.20:FF:000043">
    <property type="entry name" value="Wall-associated receptor kinase 2"/>
    <property type="match status" value="1"/>
</dbReference>
<evidence type="ECO:0000259" key="18">
    <source>
        <dbReference type="PROSITE" id="PS50011"/>
    </source>
</evidence>
<dbReference type="AlphaFoldDB" id="A0AAD9Z2U4"/>
<dbReference type="Gene3D" id="2.10.25.10">
    <property type="entry name" value="Laminin"/>
    <property type="match status" value="1"/>
</dbReference>
<dbReference type="Pfam" id="PF13947">
    <property type="entry name" value="GUB_WAK_bind"/>
    <property type="match status" value="1"/>
</dbReference>
<dbReference type="Gene3D" id="1.10.510.10">
    <property type="entry name" value="Transferase(Phosphotransferase) domain 1"/>
    <property type="match status" value="1"/>
</dbReference>
<dbReference type="SUPFAM" id="SSF56112">
    <property type="entry name" value="Protein kinase-like (PK-like)"/>
    <property type="match status" value="1"/>
</dbReference>
<accession>A0AAD9Z2U4</accession>
<dbReference type="PROSITE" id="PS00108">
    <property type="entry name" value="PROTEIN_KINASE_ST"/>
    <property type="match status" value="1"/>
</dbReference>
<evidence type="ECO:0000256" key="9">
    <source>
        <dbReference type="ARBA" id="ARBA00022840"/>
    </source>
</evidence>
<dbReference type="Pfam" id="PF07645">
    <property type="entry name" value="EGF_CA"/>
    <property type="match status" value="1"/>
</dbReference>
<dbReference type="InterPro" id="IPR018097">
    <property type="entry name" value="EGF_Ca-bd_CS"/>
</dbReference>
<dbReference type="PANTHER" id="PTHR27005">
    <property type="entry name" value="WALL-ASSOCIATED RECEPTOR KINASE-LIKE 21"/>
    <property type="match status" value="1"/>
</dbReference>
<keyword evidence="2" id="KW-0723">Serine/threonine-protein kinase</keyword>
<sequence>MLVQLLFQIIFLFLPIISLPISKPNCLSSCGNVSIPFPFGIGSNCYLNDSFAVDCMYDHKPFLRSINLEVLNITIPDLAIRVNHPVLNSCLSNESTLLENTPYLFSDRNRFASVACDNFAILSSNNSSLCGCLSICDESQSFEMGNCFGVKCCQTTIPTKLKSYKTSYNMLKQRQKCKYAFLVDLDLFSTSNISAEDVANIKQVPVLLNWNIQESSFDLDEKNKSHDYQSSTQCKAFKDGSVHCVCIEGYGGNPYLPDGCQDVDECTMKNITCEPNMICKNTIGSYGCYPPGGSSSSKVYIIILGISAGLGSLFLLIGAWWLWAIVQKRKEIKLKEKFFKRNGGLLLQQQLTSFEASHDRSRLFSSRELDQATEHFNVNRILGQGGQGTVYKGMLTDGRIIAVKKSKAVDEGKLGEFINEVVVLSQINHRNVVKLLGCCLETEVPLLVYEYIPNGTLSQYLHGQNEEFPLSWDMRLRIATEIAGALSYLHSAASFPIYHRDIKSLNILLDDKYRAKIADFGISKSIANIDQTHVTTKVQGTFGYLDPEYFQSSHFTDKSDVYSFGVVLVELLTDKNQHL</sequence>
<dbReference type="GO" id="GO:0005524">
    <property type="term" value="F:ATP binding"/>
    <property type="evidence" value="ECO:0007669"/>
    <property type="project" value="UniProtKB-KW"/>
</dbReference>
<dbReference type="SUPFAM" id="SSF57196">
    <property type="entry name" value="EGF/Laminin"/>
    <property type="match status" value="1"/>
</dbReference>
<keyword evidence="20" id="KW-1185">Reference proteome</keyword>
<evidence type="ECO:0000313" key="20">
    <source>
        <dbReference type="Proteomes" id="UP001281410"/>
    </source>
</evidence>
<dbReference type="PROSITE" id="PS50011">
    <property type="entry name" value="PROTEIN_KINASE_DOM"/>
    <property type="match status" value="1"/>
</dbReference>
<evidence type="ECO:0000256" key="8">
    <source>
        <dbReference type="ARBA" id="ARBA00022777"/>
    </source>
</evidence>
<dbReference type="InterPro" id="IPR025287">
    <property type="entry name" value="WAK_GUB"/>
</dbReference>
<keyword evidence="6 17" id="KW-0732">Signal</keyword>
<evidence type="ECO:0000256" key="17">
    <source>
        <dbReference type="SAM" id="SignalP"/>
    </source>
</evidence>
<comment type="catalytic activity">
    <reaction evidence="14">
        <text>L-seryl-[protein] + ATP = O-phospho-L-seryl-[protein] + ADP + H(+)</text>
        <dbReference type="Rhea" id="RHEA:17989"/>
        <dbReference type="Rhea" id="RHEA-COMP:9863"/>
        <dbReference type="Rhea" id="RHEA-COMP:11604"/>
        <dbReference type="ChEBI" id="CHEBI:15378"/>
        <dbReference type="ChEBI" id="CHEBI:29999"/>
        <dbReference type="ChEBI" id="CHEBI:30616"/>
        <dbReference type="ChEBI" id="CHEBI:83421"/>
        <dbReference type="ChEBI" id="CHEBI:456216"/>
    </reaction>
</comment>
<dbReference type="InterPro" id="IPR045274">
    <property type="entry name" value="WAK-like"/>
</dbReference>
<keyword evidence="7" id="KW-0547">Nucleotide-binding</keyword>
<dbReference type="Proteomes" id="UP001281410">
    <property type="component" value="Unassembled WGS sequence"/>
</dbReference>
<gene>
    <name evidence="19" type="ORF">Dsin_032825</name>
</gene>
<dbReference type="CDD" id="cd00054">
    <property type="entry name" value="EGF_CA"/>
    <property type="match status" value="1"/>
</dbReference>
<dbReference type="GO" id="GO:0005509">
    <property type="term" value="F:calcium ion binding"/>
    <property type="evidence" value="ECO:0007669"/>
    <property type="project" value="InterPro"/>
</dbReference>